<protein>
    <submittedName>
        <fullName evidence="2">Uncharacterized protein</fullName>
    </submittedName>
</protein>
<feature type="compositionally biased region" description="Basic residues" evidence="1">
    <location>
        <begin position="82"/>
        <end position="95"/>
    </location>
</feature>
<sequence length="177" mass="20485">MEGKDKDDGDEEVNLDVPNDLSQCGSDTNDEGSVTAKEKEITGTRSSAPKRCHHYDDSNDNSENDNINEGSHTQPHISSSKKNPKGNRVKMNKRLQYKYNHDEILSSIKDKELKESNEIKTLELDYQREIEQEKLQKDFIALDWQKEEQHIGIELKRDLGKQTNHELEEESMNTRIE</sequence>
<dbReference type="EMBL" id="AVOT02003196">
    <property type="protein sequence ID" value="MBW0472772.1"/>
    <property type="molecule type" value="Genomic_DNA"/>
</dbReference>
<accession>A0A9Q3BXT2</accession>
<gene>
    <name evidence="2" type="ORF">O181_012487</name>
</gene>
<feature type="compositionally biased region" description="Polar residues" evidence="1">
    <location>
        <begin position="70"/>
        <end position="81"/>
    </location>
</feature>
<dbReference type="AlphaFoldDB" id="A0A9Q3BXT2"/>
<feature type="region of interest" description="Disordered" evidence="1">
    <location>
        <begin position="1"/>
        <end position="95"/>
    </location>
</feature>
<dbReference type="Proteomes" id="UP000765509">
    <property type="component" value="Unassembled WGS sequence"/>
</dbReference>
<comment type="caution">
    <text evidence="2">The sequence shown here is derived from an EMBL/GenBank/DDBJ whole genome shotgun (WGS) entry which is preliminary data.</text>
</comment>
<evidence type="ECO:0000313" key="3">
    <source>
        <dbReference type="Proteomes" id="UP000765509"/>
    </source>
</evidence>
<organism evidence="2 3">
    <name type="scientific">Austropuccinia psidii MF-1</name>
    <dbReference type="NCBI Taxonomy" id="1389203"/>
    <lineage>
        <taxon>Eukaryota</taxon>
        <taxon>Fungi</taxon>
        <taxon>Dikarya</taxon>
        <taxon>Basidiomycota</taxon>
        <taxon>Pucciniomycotina</taxon>
        <taxon>Pucciniomycetes</taxon>
        <taxon>Pucciniales</taxon>
        <taxon>Sphaerophragmiaceae</taxon>
        <taxon>Austropuccinia</taxon>
    </lineage>
</organism>
<evidence type="ECO:0000313" key="2">
    <source>
        <dbReference type="EMBL" id="MBW0472772.1"/>
    </source>
</evidence>
<reference evidence="2" key="1">
    <citation type="submission" date="2021-03" db="EMBL/GenBank/DDBJ databases">
        <title>Draft genome sequence of rust myrtle Austropuccinia psidii MF-1, a brazilian biotype.</title>
        <authorList>
            <person name="Quecine M.C."/>
            <person name="Pachon D.M.R."/>
            <person name="Bonatelli M.L."/>
            <person name="Correr F.H."/>
            <person name="Franceschini L.M."/>
            <person name="Leite T.F."/>
            <person name="Margarido G.R.A."/>
            <person name="Almeida C.A."/>
            <person name="Ferrarezi J.A."/>
            <person name="Labate C.A."/>
        </authorList>
    </citation>
    <scope>NUCLEOTIDE SEQUENCE</scope>
    <source>
        <strain evidence="2">MF-1</strain>
    </source>
</reference>
<name>A0A9Q3BXT2_9BASI</name>
<evidence type="ECO:0000256" key="1">
    <source>
        <dbReference type="SAM" id="MobiDB-lite"/>
    </source>
</evidence>
<proteinExistence type="predicted"/>
<keyword evidence="3" id="KW-1185">Reference proteome</keyword>